<dbReference type="AlphaFoldDB" id="A0A077KR29"/>
<protein>
    <submittedName>
        <fullName evidence="2">KfrB protein</fullName>
    </submittedName>
</protein>
<dbReference type="Pfam" id="PF18790">
    <property type="entry name" value="KfrB"/>
    <property type="match status" value="1"/>
</dbReference>
<evidence type="ECO:0000259" key="1">
    <source>
        <dbReference type="Pfam" id="PF18790"/>
    </source>
</evidence>
<dbReference type="EMBL" id="AB852526">
    <property type="protein sequence ID" value="BAP34625.1"/>
    <property type="molecule type" value="Genomic_DNA"/>
</dbReference>
<reference evidence="2" key="1">
    <citation type="journal article" date="2014" name="Mol. Plant Pathol.">
        <title>Two types of genetic carriers, the IncP genomic island and the novel IncP-1beta plasmid, for the aac(2')-IIa gene that confers kasugamycin resistance in Acidovorax avenae subsp. avenae.</title>
        <authorList>
            <person name="Yoshii A."/>
            <person name="Omatsu T."/>
            <person name="Katayama Y."/>
            <person name="Koyama S."/>
            <person name="Mizutani T."/>
            <person name="Moriyama H."/>
            <person name="Fukuhara T."/>
        </authorList>
    </citation>
    <scope>NUCLEOTIDE SEQUENCE</scope>
    <source>
        <strain evidence="2">83</strain>
        <plasmid evidence="2">pAAA83</plasmid>
    </source>
</reference>
<accession>A0A077KR29</accession>
<keyword evidence="2" id="KW-0614">Plasmid</keyword>
<evidence type="ECO:0000313" key="2">
    <source>
        <dbReference type="EMBL" id="BAP34625.1"/>
    </source>
</evidence>
<proteinExistence type="predicted"/>
<name>A0A077KR29_9BURK</name>
<dbReference type="GeneID" id="93083056"/>
<dbReference type="InterPro" id="IPR040782">
    <property type="entry name" value="KfrB"/>
</dbReference>
<organism evidence="2">
    <name type="scientific">Paracidovorax avenae</name>
    <dbReference type="NCBI Taxonomy" id="80867"/>
    <lineage>
        <taxon>Bacteria</taxon>
        <taxon>Pseudomonadati</taxon>
        <taxon>Pseudomonadota</taxon>
        <taxon>Betaproteobacteria</taxon>
        <taxon>Burkholderiales</taxon>
        <taxon>Comamonadaceae</taxon>
        <taxon>Paracidovorax</taxon>
    </lineage>
</organism>
<feature type="domain" description="KfrB" evidence="1">
    <location>
        <begin position="51"/>
        <end position="103"/>
    </location>
</feature>
<gene>
    <name evidence="2" type="primary">kfrB</name>
</gene>
<geneLocation type="plasmid" evidence="2">
    <name>pAAA83</name>
</geneLocation>
<dbReference type="RefSeq" id="WP_000664557.1">
    <property type="nucleotide sequence ID" value="NC_024998.1"/>
</dbReference>
<sequence>MKERLLVMNGQRIVQAEKDGAWTNQKVDKAGALKPGIYNLYTAQAADKKQTHAGVIVHADATNVYQQIGKNFVMHARSDFDKVPEIGSAKSISYNAQGKAAVAAEAPKLTRGRSM</sequence>